<dbReference type="PANTHER" id="PTHR33307:SF6">
    <property type="entry name" value="ALPHA-RHAMNOSIDASE (EUROFUNG)-RELATED"/>
    <property type="match status" value="1"/>
</dbReference>
<keyword evidence="3 9" id="KW-0378">Hydrolase</keyword>
<dbReference type="InterPro" id="IPR016007">
    <property type="entry name" value="Alpha_rhamnosid"/>
</dbReference>
<dbReference type="InterPro" id="IPR008928">
    <property type="entry name" value="6-hairpin_glycosidase_sf"/>
</dbReference>
<reference evidence="9 10" key="1">
    <citation type="submission" date="2020-08" db="EMBL/GenBank/DDBJ databases">
        <title>Genomic Encyclopedia of Type Strains, Phase IV (KMG-V): Genome sequencing to study the core and pangenomes of soil and plant-associated prokaryotes.</title>
        <authorList>
            <person name="Whitman W."/>
        </authorList>
    </citation>
    <scope>NUCLEOTIDE SEQUENCE [LARGE SCALE GENOMIC DNA]</scope>
    <source>
        <strain evidence="9 10">X5P2</strain>
    </source>
</reference>
<gene>
    <name evidence="9" type="ORF">HDF14_000702</name>
</gene>
<feature type="domain" description="Alpha-L-rhamnosidase six-hairpin glycosidase" evidence="7">
    <location>
        <begin position="640"/>
        <end position="971"/>
    </location>
</feature>
<evidence type="ECO:0000259" key="8">
    <source>
        <dbReference type="Pfam" id="PF17390"/>
    </source>
</evidence>
<feature type="domain" description="Alpha-L-rhamnosidase C-terminal" evidence="8">
    <location>
        <begin position="973"/>
        <end position="1050"/>
    </location>
</feature>
<dbReference type="GO" id="GO:0005975">
    <property type="term" value="P:carbohydrate metabolic process"/>
    <property type="evidence" value="ECO:0007669"/>
    <property type="project" value="InterPro"/>
</dbReference>
<evidence type="ECO:0000259" key="5">
    <source>
        <dbReference type="Pfam" id="PF05592"/>
    </source>
</evidence>
<keyword evidence="4" id="KW-0732">Signal</keyword>
<evidence type="ECO:0000256" key="3">
    <source>
        <dbReference type="ARBA" id="ARBA00022801"/>
    </source>
</evidence>
<dbReference type="Gene3D" id="1.50.10.10">
    <property type="match status" value="1"/>
</dbReference>
<dbReference type="GO" id="GO:0030596">
    <property type="term" value="F:alpha-L-rhamnosidase activity"/>
    <property type="evidence" value="ECO:0007669"/>
    <property type="project" value="UniProtKB-EC"/>
</dbReference>
<dbReference type="Pfam" id="PF08531">
    <property type="entry name" value="Bac_rhamnosid_N"/>
    <property type="match status" value="1"/>
</dbReference>
<dbReference type="Proteomes" id="UP000535182">
    <property type="component" value="Unassembled WGS sequence"/>
</dbReference>
<evidence type="ECO:0000256" key="4">
    <source>
        <dbReference type="SAM" id="SignalP"/>
    </source>
</evidence>
<comment type="catalytic activity">
    <reaction evidence="1">
        <text>Hydrolysis of terminal non-reducing alpha-L-rhamnose residues in alpha-L-rhamnosides.</text>
        <dbReference type="EC" id="3.2.1.40"/>
    </reaction>
</comment>
<dbReference type="AlphaFoldDB" id="A0A9X0QB90"/>
<dbReference type="EMBL" id="JACHEB010000001">
    <property type="protein sequence ID" value="MBB5327108.1"/>
    <property type="molecule type" value="Genomic_DNA"/>
</dbReference>
<sequence>MKILRPAISPLASVARALLLVAPVFSLCAAQSFAAPVHLRVDQRVDPLGIDSAAPTMSWQSDSADRNWTQSAYRILVASSPAALRAEHADVWDSGKQTSSESVNVVYAGPALKSHQRCYWAVRTWDAKGKEERSAEAAWWEIGLLQSSDWQAQWIRRNDDDETAILKKIAWIWLPDGDAQHVAQGEEAEFRYNLHLSKVPASACLHVFAGGIFTTRVNGVVTGHKDQWGSFDREDIRDQLHTGDNQIIIHLETPKSNDANKTFRAALAATLQLTDDSGKTSWIESDDTWQARSIKPAEGKEWSPARRLGALADLHFGVYTDRESPAPNPDRIDSGTALFRKQFTSERKVASARLYITALGSYEAFLNGKRVSDFRLTPGFTDYRKRVLYQTYDVTSLLVPGHNTVAAILGAGWHGSPLLWSGSRLFPGPDRLRAQLELTFADGTHQMIATDSSWQTAASPIVSSEIYGGEAYDARLEVKGWNTSATRSPLGWTPVVVDDANTKILVTAQPDTPVQPRETITPINVTMVGSGNAQDAVFDMGQNMVGVVSLHVRGARGTTVKLRFAERLNPDGTVYTENLRDADATDSYTLSGNGDETWTPAFTFHGFRYVQMSGYSGKPPLSTLQGEVLNSLPASPSIRFESSSEILNKMSQLGLWGQRGNFLSIPTDCPQRDERMGWMGDAGAFWRTGSYNFDIDAFSHKFMLDVTDAQTADGAFSNISPDLLLGSSDHPGAPGWGDAGVLVPFATWLQYGDASLIEKDWPAMERWMDFILRTNPNYIREKALGNNFADWLAPDPRTPSDLVATAYWVIIARQMQTMAVALGRTADAEKYATLISHIQSAYQQKYVHSDGSVAGDTQSAYVLTLYTGLAPKELEKSMTDRLVRDIQARQTHLTTGFLGTPFLLSVLEAEGRSDVAYKLLLTTTYPSWGYMVDKGATTWWERWNGDTGDPAMNSYNHYAFGSVMAWVFRRVSGIDADPSMPGFHHIVISPHVEPGLSHTHTEYDSVYGTVVTDWTKDSNGQLQLSVKVPANTTATVFLPATSMSVVKQDGERVTIPFKEGSMVRDIGSGSYKFSIANN</sequence>
<evidence type="ECO:0000313" key="10">
    <source>
        <dbReference type="Proteomes" id="UP000535182"/>
    </source>
</evidence>
<dbReference type="RefSeq" id="WP_183973479.1">
    <property type="nucleotide sequence ID" value="NZ_JACHEB010000001.1"/>
</dbReference>
<dbReference type="InterPro" id="IPR013783">
    <property type="entry name" value="Ig-like_fold"/>
</dbReference>
<dbReference type="Pfam" id="PF17389">
    <property type="entry name" value="Bac_rhamnosid6H"/>
    <property type="match status" value="1"/>
</dbReference>
<organism evidence="9 10">
    <name type="scientific">Tunturiibacter gelidiferens</name>
    <dbReference type="NCBI Taxonomy" id="3069689"/>
    <lineage>
        <taxon>Bacteria</taxon>
        <taxon>Pseudomonadati</taxon>
        <taxon>Acidobacteriota</taxon>
        <taxon>Terriglobia</taxon>
        <taxon>Terriglobales</taxon>
        <taxon>Acidobacteriaceae</taxon>
        <taxon>Tunturiibacter</taxon>
    </lineage>
</organism>
<dbReference type="InterPro" id="IPR013737">
    <property type="entry name" value="Bac_rhamnosid_N"/>
</dbReference>
<keyword evidence="9" id="KW-0326">Glycosidase</keyword>
<evidence type="ECO:0000256" key="1">
    <source>
        <dbReference type="ARBA" id="ARBA00001445"/>
    </source>
</evidence>
<dbReference type="EC" id="3.2.1.40" evidence="2"/>
<feature type="domain" description="Bacterial alpha-L-rhamnosidase N-terminal" evidence="6">
    <location>
        <begin position="348"/>
        <end position="515"/>
    </location>
</feature>
<dbReference type="InterPro" id="IPR035396">
    <property type="entry name" value="Bac_rhamnosid6H"/>
</dbReference>
<feature type="chain" id="PRO_5040928449" description="alpha-L-rhamnosidase" evidence="4">
    <location>
        <begin position="35"/>
        <end position="1078"/>
    </location>
</feature>
<accession>A0A9X0QB90</accession>
<dbReference type="Pfam" id="PF17390">
    <property type="entry name" value="Bac_rhamnosid_C"/>
    <property type="match status" value="1"/>
</dbReference>
<feature type="signal peptide" evidence="4">
    <location>
        <begin position="1"/>
        <end position="34"/>
    </location>
</feature>
<protein>
    <recommendedName>
        <fullName evidence="2">alpha-L-rhamnosidase</fullName>
        <ecNumber evidence="2">3.2.1.40</ecNumber>
    </recommendedName>
</protein>
<feature type="domain" description="Alpha-L-rhamnosidase concanavalin-like" evidence="5">
    <location>
        <begin position="534"/>
        <end position="629"/>
    </location>
</feature>
<evidence type="ECO:0000259" key="6">
    <source>
        <dbReference type="Pfam" id="PF08531"/>
    </source>
</evidence>
<dbReference type="InterPro" id="IPR008902">
    <property type="entry name" value="Rhamnosid_concanavalin"/>
</dbReference>
<dbReference type="SUPFAM" id="SSF48208">
    <property type="entry name" value="Six-hairpin glycosidases"/>
    <property type="match status" value="1"/>
</dbReference>
<dbReference type="InterPro" id="IPR035398">
    <property type="entry name" value="Bac_rhamnosid_C"/>
</dbReference>
<dbReference type="Gene3D" id="2.60.420.10">
    <property type="entry name" value="Maltose phosphorylase, domain 3"/>
    <property type="match status" value="1"/>
</dbReference>
<dbReference type="Pfam" id="PF05592">
    <property type="entry name" value="Bac_rhamnosid"/>
    <property type="match status" value="1"/>
</dbReference>
<dbReference type="PANTHER" id="PTHR33307">
    <property type="entry name" value="ALPHA-RHAMNOSIDASE (EUROFUNG)"/>
    <property type="match status" value="1"/>
</dbReference>
<keyword evidence="10" id="KW-1185">Reference proteome</keyword>
<proteinExistence type="predicted"/>
<dbReference type="Gene3D" id="2.60.40.10">
    <property type="entry name" value="Immunoglobulins"/>
    <property type="match status" value="1"/>
</dbReference>
<evidence type="ECO:0000259" key="7">
    <source>
        <dbReference type="Pfam" id="PF17389"/>
    </source>
</evidence>
<name>A0A9X0QB90_9BACT</name>
<dbReference type="PIRSF" id="PIRSF010631">
    <property type="entry name" value="A-rhamnsds"/>
    <property type="match status" value="1"/>
</dbReference>
<comment type="caution">
    <text evidence="9">The sequence shown here is derived from an EMBL/GenBank/DDBJ whole genome shotgun (WGS) entry which is preliminary data.</text>
</comment>
<evidence type="ECO:0000313" key="9">
    <source>
        <dbReference type="EMBL" id="MBB5327108.1"/>
    </source>
</evidence>
<dbReference type="InterPro" id="IPR012341">
    <property type="entry name" value="6hp_glycosidase-like_sf"/>
</dbReference>
<evidence type="ECO:0000256" key="2">
    <source>
        <dbReference type="ARBA" id="ARBA00012652"/>
    </source>
</evidence>
<dbReference type="Pfam" id="PF25788">
    <property type="entry name" value="Ig_Rha78A_N"/>
    <property type="match status" value="1"/>
</dbReference>
<dbReference type="Gene3D" id="2.60.120.260">
    <property type="entry name" value="Galactose-binding domain-like"/>
    <property type="match status" value="3"/>
</dbReference>